<protein>
    <submittedName>
        <fullName evidence="5">Crinkler effector protein 8</fullName>
    </submittedName>
</protein>
<keyword evidence="6" id="KW-1185">Reference proteome</keyword>
<accession>A0ABD3G4F1</accession>
<keyword evidence="3" id="KW-0964">Secreted</keyword>
<gene>
    <name evidence="5" type="primary">CRN8_1</name>
    <name evidence="5" type="ORF">V7S43_001694</name>
</gene>
<name>A0ABD3G4F1_9STRA</name>
<comment type="subcellular location">
    <subcellularLocation>
        <location evidence="1">Host cell</location>
    </subcellularLocation>
    <subcellularLocation>
        <location evidence="2">Secreted</location>
    </subcellularLocation>
</comment>
<evidence type="ECO:0000313" key="5">
    <source>
        <dbReference type="EMBL" id="KAL3674010.1"/>
    </source>
</evidence>
<evidence type="ECO:0000256" key="3">
    <source>
        <dbReference type="ARBA" id="ARBA00022525"/>
    </source>
</evidence>
<feature type="domain" description="Crinkler effector protein N-terminal" evidence="4">
    <location>
        <begin position="2"/>
        <end position="92"/>
    </location>
</feature>
<evidence type="ECO:0000256" key="2">
    <source>
        <dbReference type="ARBA" id="ARBA00004613"/>
    </source>
</evidence>
<dbReference type="EMBL" id="JBIMZQ010000002">
    <property type="protein sequence ID" value="KAL3674010.1"/>
    <property type="molecule type" value="Genomic_DNA"/>
</dbReference>
<dbReference type="Proteomes" id="UP001632037">
    <property type="component" value="Unassembled WGS sequence"/>
</dbReference>
<reference evidence="5 6" key="1">
    <citation type="submission" date="2024-09" db="EMBL/GenBank/DDBJ databases">
        <title>Genome sequencing and assembly of Phytophthora oleae, isolate VK10A, causative agent of rot of olive drupes.</title>
        <authorList>
            <person name="Conti Taguali S."/>
            <person name="Riolo M."/>
            <person name="La Spada F."/>
            <person name="Cacciola S.O."/>
            <person name="Dionisio G."/>
        </authorList>
    </citation>
    <scope>NUCLEOTIDE SEQUENCE [LARGE SCALE GENOMIC DNA]</scope>
    <source>
        <strain evidence="5 6">VK10A</strain>
    </source>
</reference>
<sequence>MVKLSCAIVGVESSAFSVEIDENESVDALKVAILARKMYEFPADELKLFPAKNDNAWLSSLTEDVKKLKKGEKTPLIKALTKENQELQAEFPLKDMLNGIDPPHCIVRSTCWWWFQ</sequence>
<evidence type="ECO:0000259" key="4">
    <source>
        <dbReference type="Pfam" id="PF20147"/>
    </source>
</evidence>
<dbReference type="GO" id="GO:0043657">
    <property type="term" value="C:host cell"/>
    <property type="evidence" value="ECO:0007669"/>
    <property type="project" value="UniProtKB-SubCell"/>
</dbReference>
<proteinExistence type="predicted"/>
<evidence type="ECO:0000256" key="1">
    <source>
        <dbReference type="ARBA" id="ARBA00004340"/>
    </source>
</evidence>
<comment type="caution">
    <text evidence="5">The sequence shown here is derived from an EMBL/GenBank/DDBJ whole genome shotgun (WGS) entry which is preliminary data.</text>
</comment>
<dbReference type="AlphaFoldDB" id="A0ABD3G4F1"/>
<evidence type="ECO:0000313" key="6">
    <source>
        <dbReference type="Proteomes" id="UP001632037"/>
    </source>
</evidence>
<dbReference type="InterPro" id="IPR045379">
    <property type="entry name" value="Crinkler_N"/>
</dbReference>
<dbReference type="Pfam" id="PF20147">
    <property type="entry name" value="Crinkler"/>
    <property type="match status" value="1"/>
</dbReference>
<dbReference type="GO" id="GO:0005576">
    <property type="term" value="C:extracellular region"/>
    <property type="evidence" value="ECO:0007669"/>
    <property type="project" value="UniProtKB-SubCell"/>
</dbReference>
<organism evidence="5 6">
    <name type="scientific">Phytophthora oleae</name>
    <dbReference type="NCBI Taxonomy" id="2107226"/>
    <lineage>
        <taxon>Eukaryota</taxon>
        <taxon>Sar</taxon>
        <taxon>Stramenopiles</taxon>
        <taxon>Oomycota</taxon>
        <taxon>Peronosporomycetes</taxon>
        <taxon>Peronosporales</taxon>
        <taxon>Peronosporaceae</taxon>
        <taxon>Phytophthora</taxon>
    </lineage>
</organism>